<dbReference type="PANTHER" id="PTHR36035">
    <property type="entry name" value="PROTEIN DISULFIDE-ISOMERASE SCO2"/>
    <property type="match status" value="1"/>
</dbReference>
<comment type="caution">
    <text evidence="2">The sequence shown here is derived from an EMBL/GenBank/DDBJ whole genome shotgun (WGS) entry which is preliminary data.</text>
</comment>
<proteinExistence type="predicted"/>
<sequence>MAYQLCTQFPSTLGLQAPTPRCIVRCKVAGRARLVCTAFIKNGNGLPDHNGNVGLPLSMFTPYKHLPPEGEMLAAADAICDPNVERCKTPIYTYETKCSCCCGTGFVKSRANGHHASLSTCLLCHGLGYVRRTTARFAPDNGPTSGVFTLARPEPDPKHKAGKGKAKPKH</sequence>
<gene>
    <name evidence="2" type="primary">PLEST002175</name>
    <name evidence="2" type="ORF">PLESTB_000743000</name>
</gene>
<dbReference type="PANTHER" id="PTHR36035:SF1">
    <property type="entry name" value="PROTEIN DISULFIDE-ISOMERASE SCO2"/>
    <property type="match status" value="1"/>
</dbReference>
<evidence type="ECO:0000313" key="3">
    <source>
        <dbReference type="Proteomes" id="UP001165080"/>
    </source>
</evidence>
<name>A0A9W6BKE9_9CHLO</name>
<protein>
    <submittedName>
        <fullName evidence="2">Uncharacterized protein</fullName>
    </submittedName>
</protein>
<evidence type="ECO:0000313" key="2">
    <source>
        <dbReference type="EMBL" id="GLC53420.1"/>
    </source>
</evidence>
<organism evidence="2 3">
    <name type="scientific">Pleodorina starrii</name>
    <dbReference type="NCBI Taxonomy" id="330485"/>
    <lineage>
        <taxon>Eukaryota</taxon>
        <taxon>Viridiplantae</taxon>
        <taxon>Chlorophyta</taxon>
        <taxon>core chlorophytes</taxon>
        <taxon>Chlorophyceae</taxon>
        <taxon>CS clade</taxon>
        <taxon>Chlamydomonadales</taxon>
        <taxon>Volvocaceae</taxon>
        <taxon>Pleodorina</taxon>
    </lineage>
</organism>
<keyword evidence="3" id="KW-1185">Reference proteome</keyword>
<feature type="region of interest" description="Disordered" evidence="1">
    <location>
        <begin position="141"/>
        <end position="170"/>
    </location>
</feature>
<reference evidence="2 3" key="1">
    <citation type="journal article" date="2023" name="Commun. Biol.">
        <title>Reorganization of the ancestral sex-determining regions during the evolution of trioecy in Pleodorina starrii.</title>
        <authorList>
            <person name="Takahashi K."/>
            <person name="Suzuki S."/>
            <person name="Kawai-Toyooka H."/>
            <person name="Yamamoto K."/>
            <person name="Hamaji T."/>
            <person name="Ootsuki R."/>
            <person name="Yamaguchi H."/>
            <person name="Kawachi M."/>
            <person name="Higashiyama T."/>
            <person name="Nozaki H."/>
        </authorList>
    </citation>
    <scope>NUCLEOTIDE SEQUENCE [LARGE SCALE GENOMIC DNA]</scope>
    <source>
        <strain evidence="2 3">NIES-4479</strain>
    </source>
</reference>
<accession>A0A9W6BKE9</accession>
<dbReference type="EMBL" id="BRXU01000007">
    <property type="protein sequence ID" value="GLC53420.1"/>
    <property type="molecule type" value="Genomic_DNA"/>
</dbReference>
<feature type="compositionally biased region" description="Basic residues" evidence="1">
    <location>
        <begin position="160"/>
        <end position="170"/>
    </location>
</feature>
<evidence type="ECO:0000256" key="1">
    <source>
        <dbReference type="SAM" id="MobiDB-lite"/>
    </source>
</evidence>
<dbReference type="AlphaFoldDB" id="A0A9W6BKE9"/>
<dbReference type="InterPro" id="IPR037477">
    <property type="entry name" value="SCO2"/>
</dbReference>
<dbReference type="Proteomes" id="UP001165080">
    <property type="component" value="Unassembled WGS sequence"/>
</dbReference>